<dbReference type="OrthoDB" id="3218604at2"/>
<evidence type="ECO:0000313" key="2">
    <source>
        <dbReference type="EMBL" id="CCH75164.1"/>
    </source>
</evidence>
<feature type="compositionally biased region" description="Low complexity" evidence="1">
    <location>
        <begin position="1"/>
        <end position="28"/>
    </location>
</feature>
<evidence type="ECO:0000256" key="1">
    <source>
        <dbReference type="SAM" id="MobiDB-lite"/>
    </source>
</evidence>
<dbReference type="EMBL" id="CAJA01000468">
    <property type="protein sequence ID" value="CCH75164.1"/>
    <property type="molecule type" value="Genomic_DNA"/>
</dbReference>
<accession>W6K4K3</accession>
<organism evidence="2 3">
    <name type="scientific">Nostocoides australiense Ben110</name>
    <dbReference type="NCBI Taxonomy" id="1193182"/>
    <lineage>
        <taxon>Bacteria</taxon>
        <taxon>Bacillati</taxon>
        <taxon>Actinomycetota</taxon>
        <taxon>Actinomycetes</taxon>
        <taxon>Micrococcales</taxon>
        <taxon>Intrasporangiaceae</taxon>
        <taxon>Nostocoides</taxon>
    </lineage>
</organism>
<protein>
    <submittedName>
        <fullName evidence="2">Uncharacterized protein</fullName>
    </submittedName>
</protein>
<evidence type="ECO:0000313" key="3">
    <source>
        <dbReference type="Proteomes" id="UP000035763"/>
    </source>
</evidence>
<sequence length="131" mass="13813">MQRPATTTQRPVQRRAAQPPARVAQATAGGRVETVGDDTADAPATVQETPVARETLYDLAAIEEAEAESARARAAAEGWNPVPVPPPTYTLKAKAVPAEEILGDEDDDVASPFSGDVTDLSEYAERARLSG</sequence>
<dbReference type="AlphaFoldDB" id="W6K4K3"/>
<feature type="region of interest" description="Disordered" evidence="1">
    <location>
        <begin position="1"/>
        <end position="42"/>
    </location>
</feature>
<dbReference type="Proteomes" id="UP000035763">
    <property type="component" value="Unassembled WGS sequence"/>
</dbReference>
<keyword evidence="3" id="KW-1185">Reference proteome</keyword>
<gene>
    <name evidence="2" type="ORF">BN11_520039</name>
</gene>
<proteinExistence type="predicted"/>
<comment type="caution">
    <text evidence="2">The sequence shown here is derived from an EMBL/GenBank/DDBJ whole genome shotgun (WGS) entry which is preliminary data.</text>
</comment>
<name>W6K4K3_9MICO</name>
<reference evidence="2 3" key="1">
    <citation type="journal article" date="2013" name="ISME J.">
        <title>A metabolic model for members of the genus Tetrasphaera involved in enhanced biological phosphorus removal.</title>
        <authorList>
            <person name="Kristiansen R."/>
            <person name="Nguyen H.T.T."/>
            <person name="Saunders A.M."/>
            <person name="Nielsen J.L."/>
            <person name="Wimmer R."/>
            <person name="Le V.Q."/>
            <person name="McIlroy S.J."/>
            <person name="Petrovski S."/>
            <person name="Seviour R.J."/>
            <person name="Calteau A."/>
            <person name="Nielsen K.L."/>
            <person name="Nielsen P.H."/>
        </authorList>
    </citation>
    <scope>NUCLEOTIDE SEQUENCE [LARGE SCALE GENOMIC DNA]</scope>
    <source>
        <strain evidence="2 3">Ben110</strain>
    </source>
</reference>